<dbReference type="GO" id="GO:0003743">
    <property type="term" value="F:translation initiation factor activity"/>
    <property type="evidence" value="ECO:0007669"/>
    <property type="project" value="UniProtKB-KW"/>
</dbReference>
<evidence type="ECO:0000256" key="1">
    <source>
        <dbReference type="ARBA" id="ARBA00005439"/>
    </source>
</evidence>
<sequence length="374" mass="41810">MAGFTSTFPFKPLLSSSAPKPSLLSLSSFDSKLFGLRISNPDFFNSTSHFSALRCSISARYGGGSGGGSSRSGSGDYRRSKQSNSDDDQALDMSTVRSDTVRLIDAQQNMVGVVSKNEAVQMALDAELDLVILSPDADPPVVRIMDYNYNIDVHDYTVRLKAARKFLNDGDKVKIIVNLKGRENEFRNNAIELIRRFQNDVGEVILSPDADPPVVRIMDYKISYEKDTNKIMHLNDSQQGGFEGAQDGANFVVWSAWMLNCRYVAVKPDHPFYNIDVHDYTVRLKAARKFLNDGDKVKIIVNLKGRENEFRNNAIELIRRFQNDVGELATEESKNFRDRNIFIVLAPNKAVVQKAQEPPKKKEKSAVNEVSAGV</sequence>
<dbReference type="Pfam" id="PF00707">
    <property type="entry name" value="IF3_C"/>
    <property type="match status" value="1"/>
</dbReference>
<evidence type="ECO:0000256" key="3">
    <source>
        <dbReference type="ARBA" id="ARBA00022917"/>
    </source>
</evidence>
<evidence type="ECO:0000313" key="7">
    <source>
        <dbReference type="EMBL" id="THG12406.1"/>
    </source>
</evidence>
<protein>
    <recommendedName>
        <fullName evidence="9">Translation initiation factor IF-3</fullName>
    </recommendedName>
</protein>
<dbReference type="InterPro" id="IPR019814">
    <property type="entry name" value="Translation_initiation_fac_3_N"/>
</dbReference>
<dbReference type="Pfam" id="PF05198">
    <property type="entry name" value="IF3_N"/>
    <property type="match status" value="1"/>
</dbReference>
<feature type="region of interest" description="Disordered" evidence="4">
    <location>
        <begin position="62"/>
        <end position="92"/>
    </location>
</feature>
<dbReference type="InterPro" id="IPR001288">
    <property type="entry name" value="Translation_initiation_fac_3"/>
</dbReference>
<feature type="compositionally biased region" description="Basic and acidic residues" evidence="4">
    <location>
        <begin position="357"/>
        <end position="366"/>
    </location>
</feature>
<feature type="domain" description="Translation initiation factor 3 N-terminal" evidence="6">
    <location>
        <begin position="96"/>
        <end position="148"/>
    </location>
</feature>
<dbReference type="GO" id="GO:0032790">
    <property type="term" value="P:ribosome disassembly"/>
    <property type="evidence" value="ECO:0007669"/>
    <property type="project" value="TreeGrafter"/>
</dbReference>
<evidence type="ECO:0000313" key="8">
    <source>
        <dbReference type="Proteomes" id="UP000306102"/>
    </source>
</evidence>
<dbReference type="Gene3D" id="3.30.110.10">
    <property type="entry name" value="Translation initiation factor 3 (IF-3), C-terminal domain"/>
    <property type="match status" value="1"/>
</dbReference>
<dbReference type="InterPro" id="IPR019815">
    <property type="entry name" value="Translation_initiation_fac_3_C"/>
</dbReference>
<evidence type="ECO:0000259" key="6">
    <source>
        <dbReference type="Pfam" id="PF05198"/>
    </source>
</evidence>
<dbReference type="Gene3D" id="3.10.20.80">
    <property type="entry name" value="Translation initiation factor 3 (IF-3), N-terminal domain"/>
    <property type="match status" value="1"/>
</dbReference>
<gene>
    <name evidence="7" type="ORF">TEA_023351</name>
</gene>
<proteinExistence type="inferred from homology"/>
<comment type="similarity">
    <text evidence="1">Belongs to the IF-3 family.</text>
</comment>
<accession>A0A4S4EA56</accession>
<dbReference type="SUPFAM" id="SSF55200">
    <property type="entry name" value="Translation initiation factor IF3, C-terminal domain"/>
    <property type="match status" value="2"/>
</dbReference>
<dbReference type="AlphaFoldDB" id="A0A4S4EA56"/>
<feature type="region of interest" description="Disordered" evidence="4">
    <location>
        <begin position="354"/>
        <end position="374"/>
    </location>
</feature>
<dbReference type="STRING" id="542762.A0A4S4EA56"/>
<evidence type="ECO:0000259" key="5">
    <source>
        <dbReference type="Pfam" id="PF00707"/>
    </source>
</evidence>
<dbReference type="GO" id="GO:0005737">
    <property type="term" value="C:cytoplasm"/>
    <property type="evidence" value="ECO:0007669"/>
    <property type="project" value="UniProtKB-ARBA"/>
</dbReference>
<dbReference type="Proteomes" id="UP000306102">
    <property type="component" value="Unassembled WGS sequence"/>
</dbReference>
<evidence type="ECO:0000256" key="4">
    <source>
        <dbReference type="SAM" id="MobiDB-lite"/>
    </source>
</evidence>
<name>A0A4S4EA56_CAMSN</name>
<comment type="caution">
    <text evidence="7">The sequence shown here is derived from an EMBL/GenBank/DDBJ whole genome shotgun (WGS) entry which is preliminary data.</text>
</comment>
<keyword evidence="2" id="KW-0396">Initiation factor</keyword>
<evidence type="ECO:0008006" key="9">
    <source>
        <dbReference type="Google" id="ProtNLM"/>
    </source>
</evidence>
<feature type="domain" description="Translation initiation factor 3 C-terminal" evidence="5">
    <location>
        <begin position="273"/>
        <end position="348"/>
    </location>
</feature>
<dbReference type="EMBL" id="SDRB02006563">
    <property type="protein sequence ID" value="THG12406.1"/>
    <property type="molecule type" value="Genomic_DNA"/>
</dbReference>
<dbReference type="InterPro" id="IPR036788">
    <property type="entry name" value="T_IF-3_C_sf"/>
</dbReference>
<dbReference type="InterPro" id="IPR036787">
    <property type="entry name" value="T_IF-3_N_sf"/>
</dbReference>
<dbReference type="SUPFAM" id="SSF54364">
    <property type="entry name" value="Translation initiation factor IF3, N-terminal domain"/>
    <property type="match status" value="1"/>
</dbReference>
<evidence type="ECO:0000256" key="2">
    <source>
        <dbReference type="ARBA" id="ARBA00022540"/>
    </source>
</evidence>
<dbReference type="GO" id="GO:0043022">
    <property type="term" value="F:ribosome binding"/>
    <property type="evidence" value="ECO:0007669"/>
    <property type="project" value="TreeGrafter"/>
</dbReference>
<keyword evidence="3" id="KW-0648">Protein biosynthesis</keyword>
<organism evidence="7 8">
    <name type="scientific">Camellia sinensis var. sinensis</name>
    <name type="common">China tea</name>
    <dbReference type="NCBI Taxonomy" id="542762"/>
    <lineage>
        <taxon>Eukaryota</taxon>
        <taxon>Viridiplantae</taxon>
        <taxon>Streptophyta</taxon>
        <taxon>Embryophyta</taxon>
        <taxon>Tracheophyta</taxon>
        <taxon>Spermatophyta</taxon>
        <taxon>Magnoliopsida</taxon>
        <taxon>eudicotyledons</taxon>
        <taxon>Gunneridae</taxon>
        <taxon>Pentapetalae</taxon>
        <taxon>asterids</taxon>
        <taxon>Ericales</taxon>
        <taxon>Theaceae</taxon>
        <taxon>Camellia</taxon>
    </lineage>
</organism>
<dbReference type="PANTHER" id="PTHR10938:SF0">
    <property type="entry name" value="TRANSLATION INITIATION FACTOR IF-3, MITOCHONDRIAL"/>
    <property type="match status" value="1"/>
</dbReference>
<reference evidence="7 8" key="1">
    <citation type="journal article" date="2018" name="Proc. Natl. Acad. Sci. U.S.A.">
        <title>Draft genome sequence of Camellia sinensis var. sinensis provides insights into the evolution of the tea genome and tea quality.</title>
        <authorList>
            <person name="Wei C."/>
            <person name="Yang H."/>
            <person name="Wang S."/>
            <person name="Zhao J."/>
            <person name="Liu C."/>
            <person name="Gao L."/>
            <person name="Xia E."/>
            <person name="Lu Y."/>
            <person name="Tai Y."/>
            <person name="She G."/>
            <person name="Sun J."/>
            <person name="Cao H."/>
            <person name="Tong W."/>
            <person name="Gao Q."/>
            <person name="Li Y."/>
            <person name="Deng W."/>
            <person name="Jiang X."/>
            <person name="Wang W."/>
            <person name="Chen Q."/>
            <person name="Zhang S."/>
            <person name="Li H."/>
            <person name="Wu J."/>
            <person name="Wang P."/>
            <person name="Li P."/>
            <person name="Shi C."/>
            <person name="Zheng F."/>
            <person name="Jian J."/>
            <person name="Huang B."/>
            <person name="Shan D."/>
            <person name="Shi M."/>
            <person name="Fang C."/>
            <person name="Yue Y."/>
            <person name="Li F."/>
            <person name="Li D."/>
            <person name="Wei S."/>
            <person name="Han B."/>
            <person name="Jiang C."/>
            <person name="Yin Y."/>
            <person name="Xia T."/>
            <person name="Zhang Z."/>
            <person name="Bennetzen J.L."/>
            <person name="Zhao S."/>
            <person name="Wan X."/>
        </authorList>
    </citation>
    <scope>NUCLEOTIDE SEQUENCE [LARGE SCALE GENOMIC DNA]</scope>
    <source>
        <strain evidence="8">cv. Shuchazao</strain>
        <tissue evidence="7">Leaf</tissue>
    </source>
</reference>
<dbReference type="PANTHER" id="PTHR10938">
    <property type="entry name" value="TRANSLATION INITIATION FACTOR IF-3"/>
    <property type="match status" value="1"/>
</dbReference>
<keyword evidence="8" id="KW-1185">Reference proteome</keyword>